<feature type="compositionally biased region" description="Low complexity" evidence="1">
    <location>
        <begin position="377"/>
        <end position="392"/>
    </location>
</feature>
<dbReference type="Proteomes" id="UP000230750">
    <property type="component" value="Unassembled WGS sequence"/>
</dbReference>
<dbReference type="GO" id="GO:0005634">
    <property type="term" value="C:nucleus"/>
    <property type="evidence" value="ECO:0007669"/>
    <property type="project" value="TreeGrafter"/>
</dbReference>
<dbReference type="PANTHER" id="PTHR24411:SF55">
    <property type="entry name" value="SEGMENTATION PROTEIN CAP'N'COLLAR"/>
    <property type="match status" value="1"/>
</dbReference>
<feature type="compositionally biased region" description="Polar residues" evidence="1">
    <location>
        <begin position="66"/>
        <end position="75"/>
    </location>
</feature>
<feature type="compositionally biased region" description="Basic and acidic residues" evidence="1">
    <location>
        <begin position="427"/>
        <end position="440"/>
    </location>
</feature>
<evidence type="ECO:0000256" key="1">
    <source>
        <dbReference type="SAM" id="MobiDB-lite"/>
    </source>
</evidence>
<dbReference type="EMBL" id="MRZV01001361">
    <property type="protein sequence ID" value="PIK38427.1"/>
    <property type="molecule type" value="Genomic_DNA"/>
</dbReference>
<evidence type="ECO:0000313" key="2">
    <source>
        <dbReference type="EMBL" id="PIK38427.1"/>
    </source>
</evidence>
<accession>A0A2G8JRM7</accession>
<dbReference type="STRING" id="307972.A0A2G8JRM7"/>
<proteinExistence type="predicted"/>
<dbReference type="GO" id="GO:0000978">
    <property type="term" value="F:RNA polymerase II cis-regulatory region sequence-specific DNA binding"/>
    <property type="evidence" value="ECO:0007669"/>
    <property type="project" value="InterPro"/>
</dbReference>
<feature type="compositionally biased region" description="Acidic residues" evidence="1">
    <location>
        <begin position="336"/>
        <end position="346"/>
    </location>
</feature>
<name>A0A2G8JRM7_STIJA</name>
<reference evidence="2 3" key="1">
    <citation type="journal article" date="2017" name="PLoS Biol.">
        <title>The sea cucumber genome provides insights into morphological evolution and visceral regeneration.</title>
        <authorList>
            <person name="Zhang X."/>
            <person name="Sun L."/>
            <person name="Yuan J."/>
            <person name="Sun Y."/>
            <person name="Gao Y."/>
            <person name="Zhang L."/>
            <person name="Li S."/>
            <person name="Dai H."/>
            <person name="Hamel J.F."/>
            <person name="Liu C."/>
            <person name="Yu Y."/>
            <person name="Liu S."/>
            <person name="Lin W."/>
            <person name="Guo K."/>
            <person name="Jin S."/>
            <person name="Xu P."/>
            <person name="Storey K.B."/>
            <person name="Huan P."/>
            <person name="Zhang T."/>
            <person name="Zhou Y."/>
            <person name="Zhang J."/>
            <person name="Lin C."/>
            <person name="Li X."/>
            <person name="Xing L."/>
            <person name="Huo D."/>
            <person name="Sun M."/>
            <person name="Wang L."/>
            <person name="Mercier A."/>
            <person name="Li F."/>
            <person name="Yang H."/>
            <person name="Xiang J."/>
        </authorList>
    </citation>
    <scope>NUCLEOTIDE SEQUENCE [LARGE SCALE GENOMIC DNA]</scope>
    <source>
        <strain evidence="2">Shaxun</strain>
        <tissue evidence="2">Muscle</tissue>
    </source>
</reference>
<dbReference type="OrthoDB" id="8121163at2759"/>
<organism evidence="2 3">
    <name type="scientific">Stichopus japonicus</name>
    <name type="common">Sea cucumber</name>
    <dbReference type="NCBI Taxonomy" id="307972"/>
    <lineage>
        <taxon>Eukaryota</taxon>
        <taxon>Metazoa</taxon>
        <taxon>Echinodermata</taxon>
        <taxon>Eleutherozoa</taxon>
        <taxon>Echinozoa</taxon>
        <taxon>Holothuroidea</taxon>
        <taxon>Aspidochirotacea</taxon>
        <taxon>Aspidochirotida</taxon>
        <taxon>Stichopodidae</taxon>
        <taxon>Apostichopus</taxon>
    </lineage>
</organism>
<dbReference type="GO" id="GO:0000981">
    <property type="term" value="F:DNA-binding transcription factor activity, RNA polymerase II-specific"/>
    <property type="evidence" value="ECO:0007669"/>
    <property type="project" value="TreeGrafter"/>
</dbReference>
<gene>
    <name evidence="2" type="ORF">BSL78_24743</name>
</gene>
<dbReference type="Gene3D" id="1.10.880.10">
    <property type="entry name" value="Transcription factor, Skn-1-like, DNA-binding domain"/>
    <property type="match status" value="1"/>
</dbReference>
<sequence>DRDLIEALWRQDIDMGITREDSFPTKGEMELEKTKPVQEKAPHSDWQYNIDCETGEQLPIPRTGPPTESTQVPSQDVTVPDSRGLSFEDCLNLLDSFNPQVEDPSSSVVPPLVDAVEIEQRWQDLASISELQMSPLLAGNNSVDAAPSRFPNATWNSSIPADEQNVFAFNATTNGNVNLQNATSPQMSLFNSTSQQMETSRLLAVDIQDSELFSGVNDTQMNTTSSAELFSPISSFNNMSISAVPPSPASSQGSSVNLTMMMLDQQEMEQENSTVSPVPTTAPQNPSLLLDLLNSTKSTINETEMDSDMHELDSMITMLASSINGEDGSLELLSEDESFSADESEGSLEGATGFNREALKQEFGKGFTRGGASPCHSDISASSSLDSNQNSDSIHHNHSYASSSEAGSPKGFRSYNRSKNGSFDEDGFNRPSRDERRAKELNIPIPIEKIINLPVDSFQRPLEEVRFQQQTTTAHP</sequence>
<feature type="region of interest" description="Disordered" evidence="1">
    <location>
        <begin position="336"/>
        <end position="355"/>
    </location>
</feature>
<feature type="non-terminal residue" evidence="2">
    <location>
        <position position="1"/>
    </location>
</feature>
<evidence type="ECO:0000313" key="3">
    <source>
        <dbReference type="Proteomes" id="UP000230750"/>
    </source>
</evidence>
<feature type="region of interest" description="Disordered" evidence="1">
    <location>
        <begin position="19"/>
        <end position="75"/>
    </location>
</feature>
<keyword evidence="3" id="KW-1185">Reference proteome</keyword>
<comment type="caution">
    <text evidence="2">The sequence shown here is derived from an EMBL/GenBank/DDBJ whole genome shotgun (WGS) entry which is preliminary data.</text>
</comment>
<feature type="region of interest" description="Disordered" evidence="1">
    <location>
        <begin position="365"/>
        <end position="443"/>
    </location>
</feature>
<feature type="compositionally biased region" description="Basic and acidic residues" evidence="1">
    <location>
        <begin position="19"/>
        <end position="43"/>
    </location>
</feature>
<protein>
    <submittedName>
        <fullName evidence="2">Nfe2</fullName>
    </submittedName>
</protein>
<dbReference type="PANTHER" id="PTHR24411">
    <property type="entry name" value="NUCLEAR FACTOR ERYTHROID 2-RELATED FACTOR"/>
    <property type="match status" value="1"/>
</dbReference>
<dbReference type="AlphaFoldDB" id="A0A2G8JRM7"/>
<dbReference type="InterPro" id="IPR047167">
    <property type="entry name" value="NFE2-like"/>
</dbReference>